<keyword evidence="2" id="KW-1185">Reference proteome</keyword>
<reference evidence="2" key="1">
    <citation type="submission" date="2017-05" db="EMBL/GenBank/DDBJ databases">
        <title>The Genome Sequence of EEnterococcus faecalis 9F2_4866.</title>
        <authorList>
            <consortium name="The Broad Institute Genomics Platform"/>
            <consortium name="The Broad Institute Genomic Center for Infectious Diseases"/>
            <person name="Earl A."/>
            <person name="Manson A."/>
            <person name="Schwartman J."/>
            <person name="Gilmore M."/>
            <person name="Abouelleil A."/>
            <person name="Cao P."/>
            <person name="Chapman S."/>
            <person name="Cusick C."/>
            <person name="Shea T."/>
            <person name="Young S."/>
            <person name="Neafsey D."/>
            <person name="Nusbaum C."/>
            <person name="Birren B."/>
        </authorList>
    </citation>
    <scope>NUCLEOTIDE SEQUENCE [LARGE SCALE GENOMIC DNA]</scope>
    <source>
        <strain evidence="2">12C11_DIV0727</strain>
    </source>
</reference>
<dbReference type="RefSeq" id="WP_086278139.1">
    <property type="nucleotide sequence ID" value="NZ_CP147248.1"/>
</dbReference>
<dbReference type="EMBL" id="CP147248">
    <property type="protein sequence ID" value="WYJ86836.1"/>
    <property type="molecule type" value="Genomic_DNA"/>
</dbReference>
<gene>
    <name evidence="1" type="ORF">A5866_001920</name>
</gene>
<name>A0ABZ2T650_9ENTE</name>
<evidence type="ECO:0000313" key="1">
    <source>
        <dbReference type="EMBL" id="WYJ86836.1"/>
    </source>
</evidence>
<sequence length="126" mass="15017">MNIIYPPLVEESIKFQLLEKKQSFISKADTYRFMVENDIITENGEPTDFAIEKGWVKIFDETENLSLENFLKIYPIFEKYDVGLLEKIDGYWEIPIDLKEKLLLEMAEDKFNYDEQVQLTEYLSSR</sequence>
<evidence type="ECO:0000313" key="2">
    <source>
        <dbReference type="Proteomes" id="UP000195080"/>
    </source>
</evidence>
<dbReference type="Proteomes" id="UP000195080">
    <property type="component" value="Chromosome"/>
</dbReference>
<protein>
    <submittedName>
        <fullName evidence="1">Uncharacterized protein</fullName>
    </submittedName>
</protein>
<proteinExistence type="predicted"/>
<organism evidence="1 2">
    <name type="scientific">Candidatus Enterococcus lemimoniae</name>
    <dbReference type="NCBI Taxonomy" id="1834167"/>
    <lineage>
        <taxon>Bacteria</taxon>
        <taxon>Bacillati</taxon>
        <taxon>Bacillota</taxon>
        <taxon>Bacilli</taxon>
        <taxon>Lactobacillales</taxon>
        <taxon>Enterococcaceae</taxon>
        <taxon>Enterococcus</taxon>
    </lineage>
</organism>
<accession>A0ABZ2T650</accession>
<reference evidence="1 2" key="2">
    <citation type="submission" date="2024-03" db="EMBL/GenBank/DDBJ databases">
        <title>The Genome Sequence of Enterococcus sp. DIV0727d.</title>
        <authorList>
            <consortium name="The Broad Institute Genomics Platform"/>
            <consortium name="The Broad Institute Microbial Omics Core"/>
            <consortium name="The Broad Institute Genomic Center for Infectious Diseases"/>
            <person name="Earl A."/>
            <person name="Manson A."/>
            <person name="Gilmore M."/>
            <person name="Schwartman J."/>
            <person name="Shea T."/>
            <person name="Abouelleil A."/>
            <person name="Cao P."/>
            <person name="Chapman S."/>
            <person name="Cusick C."/>
            <person name="Young S."/>
            <person name="Neafsey D."/>
            <person name="Nusbaum C."/>
            <person name="Birren B."/>
        </authorList>
    </citation>
    <scope>NUCLEOTIDE SEQUENCE [LARGE SCALE GENOMIC DNA]</scope>
    <source>
        <strain evidence="1 2">12C11_DIV0727</strain>
    </source>
</reference>